<dbReference type="NCBIfam" id="NF041017">
    <property type="entry name" value="DNA_import_CedB"/>
    <property type="match status" value="1"/>
</dbReference>
<feature type="transmembrane region" description="Helical" evidence="1">
    <location>
        <begin position="12"/>
        <end position="45"/>
    </location>
</feature>
<dbReference type="EMBL" id="JACHFY010000003">
    <property type="protein sequence ID" value="MBB5253263.1"/>
    <property type="molecule type" value="Genomic_DNA"/>
</dbReference>
<keyword evidence="4" id="KW-1185">Reference proteome</keyword>
<dbReference type="Proteomes" id="UP000427373">
    <property type="component" value="Chromosome"/>
</dbReference>
<protein>
    <submittedName>
        <fullName evidence="3">DUF87 domain-containing protein</fullName>
    </submittedName>
</protein>
<gene>
    <name evidence="3" type="ORF">D1869_00460</name>
    <name evidence="2" type="ORF">HNQ62_001005</name>
</gene>
<dbReference type="InterPro" id="IPR051162">
    <property type="entry name" value="T4SS_component"/>
</dbReference>
<dbReference type="GeneID" id="42799674"/>
<keyword evidence="1" id="KW-0472">Membrane</keyword>
<accession>A0A650CDA9</accession>
<keyword evidence="1" id="KW-0812">Transmembrane</keyword>
<evidence type="ECO:0000313" key="4">
    <source>
        <dbReference type="Proteomes" id="UP000427373"/>
    </source>
</evidence>
<dbReference type="AlphaFoldDB" id="A0A650CDA9"/>
<dbReference type="InterPro" id="IPR027417">
    <property type="entry name" value="P-loop_NTPase"/>
</dbReference>
<dbReference type="PANTHER" id="PTHR30121:SF6">
    <property type="entry name" value="SLR6007 PROTEIN"/>
    <property type="match status" value="1"/>
</dbReference>
<dbReference type="EMBL" id="CP045484">
    <property type="protein sequence ID" value="QGR15833.1"/>
    <property type="molecule type" value="Genomic_DNA"/>
</dbReference>
<sequence length="604" mass="69941">MADNISENPKVLIIFVIILLILGVISKNLIFFILDILLFFLFLIMLKKGNYRIFSDFITTYIRGKINKNEVKSGIIVKDGIMRDEERIRGVLVVDDIPFDYRDLSDESLRNKIISFHKVLDVLGDIDIVFKKQSIDKNKFLENLFLRAQNLRVITEADPSNERAKNELEIVQSMIKKISEGETPFRYLIFFIINSTTEENVLASIQLLRKGLESLGIKARLATKDEIIKLFQDKIKLKKQGFPTQLPFLSVFSLPKSPKFEFFEDGIYIGREIGNNRAVFWNYKSMLNPHVLLIGPTGAGKTEFLISLGYKINIFSNIPVIFFDMKSDIKIRLKKYYIRFKTLNPLVYSLGLLRVDGINLESYISQIEEILSNSFKLDKYTSSILYKVIKDVFYRYTNPTWDIILAEIEKLDIPYQVKTYLYRIISQVKEFDIGKENSLVDMINEDSIYVIDLSLIKSEEIRRLIMMSVLTKIYNKYNIADDKLKIAIVVDEAWTIIKDSSEYSIILDLIKRGRGFGIMLLLATQNIIDLGDYSDIYLQNIGLIAFMNNGDKKFWQEVLRFVNISDKEISNELSFLGRGEALIRFITDPRPVVISLDTLIRDSL</sequence>
<evidence type="ECO:0000313" key="5">
    <source>
        <dbReference type="Proteomes" id="UP000582213"/>
    </source>
</evidence>
<dbReference type="Proteomes" id="UP000582213">
    <property type="component" value="Unassembled WGS sequence"/>
</dbReference>
<dbReference type="SUPFAM" id="SSF52540">
    <property type="entry name" value="P-loop containing nucleoside triphosphate hydrolases"/>
    <property type="match status" value="1"/>
</dbReference>
<keyword evidence="1" id="KW-1133">Transmembrane helix</keyword>
<evidence type="ECO:0000313" key="2">
    <source>
        <dbReference type="EMBL" id="MBB5253263.1"/>
    </source>
</evidence>
<dbReference type="Gene3D" id="3.40.50.300">
    <property type="entry name" value="P-loop containing nucleotide triphosphate hydrolases"/>
    <property type="match status" value="2"/>
</dbReference>
<proteinExistence type="predicted"/>
<evidence type="ECO:0000256" key="1">
    <source>
        <dbReference type="SAM" id="Phobius"/>
    </source>
</evidence>
<evidence type="ECO:0000313" key="3">
    <source>
        <dbReference type="EMBL" id="QGR15833.1"/>
    </source>
</evidence>
<reference evidence="3 4" key="1">
    <citation type="submission" date="2019-10" db="EMBL/GenBank/DDBJ databases">
        <title>Genome Sequences from Six Type Strain Members of the Archaeal Family Sulfolobaceae: Acidianus ambivalens, Acidianus infernus, Metallosphaera prunae, Stygiolobus azoricus, Sulfolobus metallicus, and Sulfurisphaera ohwakuensis.</title>
        <authorList>
            <person name="Counts J.A."/>
            <person name="Kelly R.M."/>
        </authorList>
    </citation>
    <scope>NUCLEOTIDE SEQUENCE [LARGE SCALE GENOMIC DNA]</scope>
    <source>
        <strain evidence="3 4">TA-1</strain>
    </source>
</reference>
<dbReference type="Pfam" id="PF12846">
    <property type="entry name" value="AAA_10"/>
    <property type="match status" value="1"/>
</dbReference>
<organism evidence="3 4">
    <name type="scientific">Sulfurisphaera ohwakuensis</name>
    <dbReference type="NCBI Taxonomy" id="69656"/>
    <lineage>
        <taxon>Archaea</taxon>
        <taxon>Thermoproteota</taxon>
        <taxon>Thermoprotei</taxon>
        <taxon>Sulfolobales</taxon>
        <taxon>Sulfolobaceae</taxon>
        <taxon>Sulfurisphaera</taxon>
    </lineage>
</organism>
<dbReference type="OrthoDB" id="10575at2157"/>
<name>A0A650CDA9_SULOH</name>
<dbReference type="InterPro" id="IPR053657">
    <property type="entry name" value="Ced-DNA_import"/>
</dbReference>
<reference evidence="2 5" key="2">
    <citation type="submission" date="2020-08" db="EMBL/GenBank/DDBJ databases">
        <title>Genomic Encyclopedia of Type Strains, Phase IV (KMG-IV): sequencing the most valuable type-strain genomes for metagenomic binning, comparative biology and taxonomic classification.</title>
        <authorList>
            <person name="Goeker M."/>
        </authorList>
    </citation>
    <scope>NUCLEOTIDE SEQUENCE [LARGE SCALE GENOMIC DNA]</scope>
    <source>
        <strain evidence="2 5">DSM 12421</strain>
    </source>
</reference>
<dbReference type="KEGG" id="soh:D1869_00460"/>
<dbReference type="PANTHER" id="PTHR30121">
    <property type="entry name" value="UNCHARACTERIZED PROTEIN YJGR-RELATED"/>
    <property type="match status" value="1"/>
</dbReference>
<dbReference type="RefSeq" id="WP_156013451.1">
    <property type="nucleotide sequence ID" value="NZ_CP045484.1"/>
</dbReference>